<gene>
    <name evidence="2" type="ORF">OM075_11745</name>
</gene>
<comment type="caution">
    <text evidence="2">The sequence shown here is derived from an EMBL/GenBank/DDBJ whole genome shotgun (WGS) entry which is preliminary data.</text>
</comment>
<name>A0AAE3M565_9BACT</name>
<reference evidence="2" key="1">
    <citation type="submission" date="2022-10" db="EMBL/GenBank/DDBJ databases">
        <authorList>
            <person name="Yu W.X."/>
        </authorList>
    </citation>
    <scope>NUCLEOTIDE SEQUENCE</scope>
    <source>
        <strain evidence="2">AAT</strain>
    </source>
</reference>
<dbReference type="RefSeq" id="WP_301190711.1">
    <property type="nucleotide sequence ID" value="NZ_JAPDPJ010000024.1"/>
</dbReference>
<dbReference type="Proteomes" id="UP001209229">
    <property type="component" value="Unassembled WGS sequence"/>
</dbReference>
<protein>
    <submittedName>
        <fullName evidence="2">Polysaccharide pyruvyl transferase family protein</fullName>
    </submittedName>
</protein>
<dbReference type="Pfam" id="PF04230">
    <property type="entry name" value="PS_pyruv_trans"/>
    <property type="match status" value="1"/>
</dbReference>
<dbReference type="GO" id="GO:0016740">
    <property type="term" value="F:transferase activity"/>
    <property type="evidence" value="ECO:0007669"/>
    <property type="project" value="UniProtKB-KW"/>
</dbReference>
<dbReference type="PANTHER" id="PTHR36836">
    <property type="entry name" value="COLANIC ACID BIOSYNTHESIS PROTEIN WCAK"/>
    <property type="match status" value="1"/>
</dbReference>
<evidence type="ECO:0000313" key="2">
    <source>
        <dbReference type="EMBL" id="MCW3787146.1"/>
    </source>
</evidence>
<feature type="domain" description="Polysaccharide pyruvyl transferase" evidence="1">
    <location>
        <begin position="13"/>
        <end position="329"/>
    </location>
</feature>
<sequence>MHKILITGGNFINKGAQSMLFCLVDSLKTKYPESEIVMIDLFPTLKVEDKDKYNFRIVNMHIRTVLRMAFPVIKLIVKPKPISNPEKEIKSHFATADLILDISGYGVSSHNQSPLWTYATLFPVKLARKKNIPFVFLPQSIGPFDFKGWKKLVIWPLVKKYLSYPKAIFIREPECRVYTDKIRKEGVIDSFDLVLQSPKINLNHIYCEDQQDLKANEVNHKSVIVVPNKQLTKLKTKQEVVVLFSGLINELLQNGEQVAIVRHSNDDKTLCDEIYREVDHSDVQLVNRDLSPYEIQQIFDDSKAVVTARYHGLIHALKLSKPCLVIGWANKYKHVMKSFHMDEYQFDIRNIDESKMKASLMQLVQNEEEISTLITNKLKEIKATDIFNYIR</sequence>
<evidence type="ECO:0000259" key="1">
    <source>
        <dbReference type="Pfam" id="PF04230"/>
    </source>
</evidence>
<accession>A0AAE3M565</accession>
<keyword evidence="3" id="KW-1185">Reference proteome</keyword>
<dbReference type="PANTHER" id="PTHR36836:SF1">
    <property type="entry name" value="COLANIC ACID BIOSYNTHESIS PROTEIN WCAK"/>
    <property type="match status" value="1"/>
</dbReference>
<dbReference type="InterPro" id="IPR007345">
    <property type="entry name" value="Polysacch_pyruvyl_Trfase"/>
</dbReference>
<keyword evidence="2" id="KW-0808">Transferase</keyword>
<dbReference type="EMBL" id="JAPDPJ010000024">
    <property type="protein sequence ID" value="MCW3787146.1"/>
    <property type="molecule type" value="Genomic_DNA"/>
</dbReference>
<evidence type="ECO:0000313" key="3">
    <source>
        <dbReference type="Proteomes" id="UP001209229"/>
    </source>
</evidence>
<dbReference type="AlphaFoldDB" id="A0AAE3M565"/>
<proteinExistence type="predicted"/>
<organism evidence="2 3">
    <name type="scientific">Plebeiibacterium sediminum</name>
    <dbReference type="NCBI Taxonomy" id="2992112"/>
    <lineage>
        <taxon>Bacteria</taxon>
        <taxon>Pseudomonadati</taxon>
        <taxon>Bacteroidota</taxon>
        <taxon>Bacteroidia</taxon>
        <taxon>Marinilabiliales</taxon>
        <taxon>Marinilabiliaceae</taxon>
        <taxon>Plebeiibacterium</taxon>
    </lineage>
</organism>